<feature type="region of interest" description="Disordered" evidence="9">
    <location>
        <begin position="89"/>
        <end position="123"/>
    </location>
</feature>
<evidence type="ECO:0000313" key="12">
    <source>
        <dbReference type="Proteomes" id="UP001497600"/>
    </source>
</evidence>
<dbReference type="HAMAP" id="MF_03181">
    <property type="entry name" value="PAN3"/>
    <property type="match status" value="1"/>
</dbReference>
<protein>
    <recommendedName>
        <fullName evidence="7">PAN2-PAN3 deadenylation complex subunit PAN3</fullName>
    </recommendedName>
    <alternativeName>
        <fullName evidence="7">PAB1P-dependent poly(A)-specific ribonuclease</fullName>
    </alternativeName>
    <alternativeName>
        <fullName evidence="7">Poly(A)-nuclease deadenylation complex subunit 3</fullName>
        <shortName evidence="7">PAN deadenylation complex subunit 3</shortName>
    </alternativeName>
</protein>
<evidence type="ECO:0000256" key="2">
    <source>
        <dbReference type="ARBA" id="ARBA00022490"/>
    </source>
</evidence>
<evidence type="ECO:0000256" key="3">
    <source>
        <dbReference type="ARBA" id="ARBA00022664"/>
    </source>
</evidence>
<feature type="compositionally biased region" description="Low complexity" evidence="9">
    <location>
        <begin position="89"/>
        <end position="102"/>
    </location>
</feature>
<dbReference type="PANTHER" id="PTHR12272:SF11">
    <property type="entry name" value="PAN2-PAN3 DEADENYLATION COMPLEX SUBUNIT PAN3"/>
    <property type="match status" value="1"/>
</dbReference>
<feature type="binding site" evidence="7">
    <location>
        <begin position="429"/>
        <end position="436"/>
    </location>
    <ligand>
        <name>ATP</name>
        <dbReference type="ChEBI" id="CHEBI:30616"/>
    </ligand>
</feature>
<evidence type="ECO:0000256" key="6">
    <source>
        <dbReference type="ARBA" id="ARBA00023054"/>
    </source>
</evidence>
<evidence type="ECO:0000256" key="7">
    <source>
        <dbReference type="HAMAP-Rule" id="MF_03181"/>
    </source>
</evidence>
<dbReference type="Gene3D" id="1.10.510.10">
    <property type="entry name" value="Transferase(Phosphotransferase) domain 1"/>
    <property type="match status" value="1"/>
</dbReference>
<feature type="region of interest" description="Knob domain" evidence="7">
    <location>
        <begin position="627"/>
        <end position="718"/>
    </location>
</feature>
<keyword evidence="3 7" id="KW-0507">mRNA processing</keyword>
<comment type="domain">
    <text evidence="7">The pseudokinase domain, the coiled-coil (CC), and C-terminal knob domain (CK) form a structural unit (PKC) that forms an extensive high-affinity interaction surface for PAN2.</text>
</comment>
<feature type="region of interest" description="Disordered" evidence="9">
    <location>
        <begin position="41"/>
        <end position="67"/>
    </location>
</feature>
<keyword evidence="8" id="KW-0863">Zinc-finger</keyword>
<dbReference type="Gene3D" id="1.10.287.3700">
    <property type="match status" value="1"/>
</dbReference>
<feature type="zinc finger region" description="C3H1-type" evidence="8">
    <location>
        <begin position="7"/>
        <end position="36"/>
    </location>
</feature>
<dbReference type="Pfam" id="PF18101">
    <property type="entry name" value="Pan3_CK"/>
    <property type="match status" value="1"/>
</dbReference>
<keyword evidence="12" id="KW-1185">Reference proteome</keyword>
<evidence type="ECO:0000256" key="5">
    <source>
        <dbReference type="ARBA" id="ARBA00022840"/>
    </source>
</evidence>
<evidence type="ECO:0000259" key="10">
    <source>
        <dbReference type="PROSITE" id="PS50103"/>
    </source>
</evidence>
<comment type="domain">
    <text evidence="7">Contains a pseudokinase domain. The protein kinase domain is predicted to be catalytically inactive because some of the residues important for catalytic activity are substituted and it lacks the equivalent of the binding site for a peptide substrate. However, it has retained an ATP-binding site and ATP-binding is required for mRNA degradation, stimulating the activity of the PAN2 nuclease in vitro. The nucleotide-binding site is juxtaposed to the RNase active site of PAN2 in the complex and may actually bind nucleosides of a poly(A) RNA rather than ATP, feeding the poly(A)-tail to the active site of the deadenylase and thus increasing the efficiency with which this distributive enzyme degrades oligo(A) RNAs.</text>
</comment>
<dbReference type="Pfam" id="PF25586">
    <property type="entry name" value="zf-CCCH_PAN3"/>
    <property type="match status" value="1"/>
</dbReference>
<sequence length="718" mass="77370">MNINIDSARDTLCKNILIYGYCKYENKGCVFSHVVKPTGSNGGAGAASGSGASTTGNSGANAAGSTGGSNVAASAAGGAASSGISSPALATAGTTVSTPTSTLERKRFNLNTPSFQPSTTSKFAASPKLKEIPTFVPEGLSHDVNGSFGDAAASVSANANANSSINSTPTASLKKFNVSTPSFTPSSFLPVNGNSSIINQGDISASSPILSQHTGPLGTPTGGNLGGPAGGVPGIPGGIPGGPAGIPGQGPTNPYSAPSSSDAYFQSSRSFPLQYHLYAPAPPPRLTIPLPPFETNAQSMFIANDLREALTKRNEATLQTLPRSNLPDHINIYHSLVPIDNHNVMVAKPPSKVFGVPTSVYKVFSNVDGNPYVLVRIENQSIIRIQNELPFHRVKAWKSLRCANVVQLQEAFTSMAFGGKHASLIVTYDYYPNSNTLQEQHIVRKLGGKLEPINEEVLTAYLVQIANALSSIHERGLAARESIDVTKIIVTSKNRIKLSGCGVGDILHYEESEDMSVYQQRDIKNFARLMIDLSLLLVQPNLRTGTELQSIKTLRTLSIFSEEYLNILEQLVGWEGSIQEFIAKNLASKLMQFINGLQDGQDYMESQLTGELENARLFRLVTKLNFILDRPENATDSQWKENGPKYIIKLFRDYVFNEVNEYGKPVLNLSRVLTCLNKLDAGIEEKIMLISEDEKSCVIVTYKEIKELIGTSFRKLMR</sequence>
<evidence type="ECO:0000256" key="8">
    <source>
        <dbReference type="PROSITE-ProRule" id="PRU00723"/>
    </source>
</evidence>
<gene>
    <name evidence="7 11" type="primary">PAN3</name>
    <name evidence="11" type="ORF">CAAN4_E11584</name>
</gene>
<feature type="coiled-coil region" evidence="7">
    <location>
        <begin position="588"/>
        <end position="626"/>
    </location>
</feature>
<name>A0ABP0ED77_9ASCO</name>
<comment type="caution">
    <text evidence="7">Lacks conserved residue(s) required for the propagation of feature annotation.</text>
</comment>
<accession>A0ABP0ED77</accession>
<dbReference type="InterPro" id="IPR041332">
    <property type="entry name" value="Pan3_CK"/>
</dbReference>
<dbReference type="Gene3D" id="1.20.5.5160">
    <property type="match status" value="1"/>
</dbReference>
<reference evidence="11 12" key="1">
    <citation type="submission" date="2024-01" db="EMBL/GenBank/DDBJ databases">
        <authorList>
            <consortium name="Genoscope - CEA"/>
            <person name="William W."/>
        </authorList>
    </citation>
    <scope>NUCLEOTIDE SEQUENCE [LARGE SCALE GENOMIC DNA]</scope>
    <source>
        <strain evidence="11 12">29B2s-10</strain>
    </source>
</reference>
<dbReference type="PANTHER" id="PTHR12272">
    <property type="entry name" value="DEADENYLATION COMPLEX SUBUNIT PAN3"/>
    <property type="match status" value="1"/>
</dbReference>
<dbReference type="InterPro" id="IPR000571">
    <property type="entry name" value="Znf_CCCH"/>
</dbReference>
<keyword evidence="6 7" id="KW-0175">Coiled coil</keyword>
<comment type="function">
    <text evidence="7">Regulatory subunit of the poly(A)-nuclease (PAN) deadenylation complex, one of two cytoplasmic mRNA deadenylases involved in mRNA turnover. PAN specifically shortens poly(A) tails of RNA and the activity is stimulated by poly(A)-binding protein PAB1. PAN deadenylation is followed by rapid degradation of the shortened mRNA tails by the CCR4-NOT complex. Deadenylated mRNAs are then degraded by two alternative mechanisms, namely exosome-mediated 3'-5' exonucleolytic degradation, or deadenlyation-dependent mRNA decaping and subsequent 5'-3' exonucleolytic degradation by XRN1. May also be involved in post-transcriptional maturation of mRNA poly(A) tails. PAN3 acts as a positive regulator for PAN activity, recruiting the catalytic subunit PAN2 to mRNA via its interaction with RNA and with PAB1.</text>
</comment>
<feature type="compositionally biased region" description="Low complexity" evidence="9">
    <location>
        <begin position="49"/>
        <end position="67"/>
    </location>
</feature>
<feature type="region of interest" description="Disordered" evidence="9">
    <location>
        <begin position="218"/>
        <end position="263"/>
    </location>
</feature>
<evidence type="ECO:0000256" key="4">
    <source>
        <dbReference type="ARBA" id="ARBA00022741"/>
    </source>
</evidence>
<keyword evidence="8" id="KW-0479">Metal-binding</keyword>
<evidence type="ECO:0000313" key="11">
    <source>
        <dbReference type="EMBL" id="CAK7908736.1"/>
    </source>
</evidence>
<dbReference type="Proteomes" id="UP001497600">
    <property type="component" value="Chromosome E"/>
</dbReference>
<dbReference type="SUPFAM" id="SSF56112">
    <property type="entry name" value="Protein kinase-like (PK-like)"/>
    <property type="match status" value="1"/>
</dbReference>
<comment type="subunit">
    <text evidence="7">Homodimer. Forms a heterotrimer with a catalytic subunit PAN2 to form the poly(A)-nuclease (PAN) deadenylation complex. Interacts (via PAM-2 motif) with poly(A)-binding protein PAB1 (via PABC domain), conferring substrate specificity of the enzyme complex.</text>
</comment>
<feature type="compositionally biased region" description="Polar residues" evidence="9">
    <location>
        <begin position="109"/>
        <end position="123"/>
    </location>
</feature>
<evidence type="ECO:0000256" key="9">
    <source>
        <dbReference type="SAM" id="MobiDB-lite"/>
    </source>
</evidence>
<dbReference type="InterPro" id="IPR030844">
    <property type="entry name" value="PAN3"/>
</dbReference>
<feature type="domain" description="C3H1-type" evidence="10">
    <location>
        <begin position="7"/>
        <end position="36"/>
    </location>
</feature>
<proteinExistence type="inferred from homology"/>
<dbReference type="PROSITE" id="PS50103">
    <property type="entry name" value="ZF_C3H1"/>
    <property type="match status" value="1"/>
</dbReference>
<organism evidence="11 12">
    <name type="scientific">[Candida] anglica</name>
    <dbReference type="NCBI Taxonomy" id="148631"/>
    <lineage>
        <taxon>Eukaryota</taxon>
        <taxon>Fungi</taxon>
        <taxon>Dikarya</taxon>
        <taxon>Ascomycota</taxon>
        <taxon>Saccharomycotina</taxon>
        <taxon>Pichiomycetes</taxon>
        <taxon>Debaryomycetaceae</taxon>
        <taxon>Kurtzmaniella</taxon>
    </lineage>
</organism>
<comment type="subcellular location">
    <subcellularLocation>
        <location evidence="1 7">Cytoplasm</location>
    </subcellularLocation>
</comment>
<dbReference type="Gene3D" id="6.10.250.3160">
    <property type="match status" value="1"/>
</dbReference>
<comment type="similarity">
    <text evidence="7">Belongs to the protein kinase superfamily. PAN3 family.</text>
</comment>
<feature type="compositionally biased region" description="Gly residues" evidence="9">
    <location>
        <begin position="220"/>
        <end position="248"/>
    </location>
</feature>
<feature type="compositionally biased region" description="Polar residues" evidence="9">
    <location>
        <begin position="253"/>
        <end position="263"/>
    </location>
</feature>
<keyword evidence="4 7" id="KW-0547">Nucleotide-binding</keyword>
<dbReference type="InterPro" id="IPR011009">
    <property type="entry name" value="Kinase-like_dom_sf"/>
</dbReference>
<keyword evidence="2 7" id="KW-0963">Cytoplasm</keyword>
<keyword evidence="8" id="KW-0862">Zinc</keyword>
<evidence type="ECO:0000256" key="1">
    <source>
        <dbReference type="ARBA" id="ARBA00004496"/>
    </source>
</evidence>
<comment type="domain">
    <text evidence="7">The N-terminal zinc finger binds to poly(A) RNA.</text>
</comment>
<keyword evidence="5 7" id="KW-0067">ATP-binding</keyword>
<dbReference type="EMBL" id="OZ004257">
    <property type="protein sequence ID" value="CAK7908736.1"/>
    <property type="molecule type" value="Genomic_DNA"/>
</dbReference>